<dbReference type="InterPro" id="IPR048279">
    <property type="entry name" value="MdtK-like"/>
</dbReference>
<reference evidence="8" key="1">
    <citation type="journal article" date="2021" name="PeerJ">
        <title>Extensive microbial diversity within the chicken gut microbiome revealed by metagenomics and culture.</title>
        <authorList>
            <person name="Gilroy R."/>
            <person name="Ravi A."/>
            <person name="Getino M."/>
            <person name="Pursley I."/>
            <person name="Horton D.L."/>
            <person name="Alikhan N.F."/>
            <person name="Baker D."/>
            <person name="Gharbi K."/>
            <person name="Hall N."/>
            <person name="Watson M."/>
            <person name="Adriaenssens E.M."/>
            <person name="Foster-Nyarko E."/>
            <person name="Jarju S."/>
            <person name="Secka A."/>
            <person name="Antonio M."/>
            <person name="Oren A."/>
            <person name="Chaudhuri R.R."/>
            <person name="La Ragione R."/>
            <person name="Hildebrand F."/>
            <person name="Pallen M.J."/>
        </authorList>
    </citation>
    <scope>NUCLEOTIDE SEQUENCE</scope>
    <source>
        <strain evidence="8">USAMLcec3-2134</strain>
    </source>
</reference>
<evidence type="ECO:0000256" key="2">
    <source>
        <dbReference type="ARBA" id="ARBA00022448"/>
    </source>
</evidence>
<feature type="transmembrane region" description="Helical" evidence="7">
    <location>
        <begin position="318"/>
        <end position="343"/>
    </location>
</feature>
<organism evidence="8 9">
    <name type="scientific">Candidatus Eisenbergiella merdigallinarum</name>
    <dbReference type="NCBI Taxonomy" id="2838552"/>
    <lineage>
        <taxon>Bacteria</taxon>
        <taxon>Bacillati</taxon>
        <taxon>Bacillota</taxon>
        <taxon>Clostridia</taxon>
        <taxon>Lachnospirales</taxon>
        <taxon>Lachnospiraceae</taxon>
        <taxon>Eisenbergiella</taxon>
    </lineage>
</organism>
<gene>
    <name evidence="8" type="ORF">H9763_07440</name>
</gene>
<dbReference type="GO" id="GO:0015297">
    <property type="term" value="F:antiporter activity"/>
    <property type="evidence" value="ECO:0007669"/>
    <property type="project" value="InterPro"/>
</dbReference>
<feature type="transmembrane region" description="Helical" evidence="7">
    <location>
        <begin position="95"/>
        <end position="120"/>
    </location>
</feature>
<feature type="transmembrane region" description="Helical" evidence="7">
    <location>
        <begin position="363"/>
        <end position="383"/>
    </location>
</feature>
<evidence type="ECO:0000313" key="9">
    <source>
        <dbReference type="Proteomes" id="UP000886883"/>
    </source>
</evidence>
<dbReference type="CDD" id="cd13138">
    <property type="entry name" value="MATE_yoeA_like"/>
    <property type="match status" value="1"/>
</dbReference>
<evidence type="ECO:0000256" key="1">
    <source>
        <dbReference type="ARBA" id="ARBA00004651"/>
    </source>
</evidence>
<evidence type="ECO:0000256" key="7">
    <source>
        <dbReference type="SAM" id="Phobius"/>
    </source>
</evidence>
<accession>A0A9D2MRC0</accession>
<dbReference type="Proteomes" id="UP000886883">
    <property type="component" value="Unassembled WGS sequence"/>
</dbReference>
<feature type="transmembrane region" description="Helical" evidence="7">
    <location>
        <begin position="12"/>
        <end position="31"/>
    </location>
</feature>
<keyword evidence="2" id="KW-0813">Transport</keyword>
<protein>
    <submittedName>
        <fullName evidence="8">MATE family efflux transporter</fullName>
    </submittedName>
</protein>
<sequence>MTKDMTQGHPGRLILGFAVPLLFGNLFQQFYNLMDTLIVGKFLGVTQLAAVGATGSVNFLIIGFCTGICSGFAIPISQKFGAKDESGMRRYIANSVWVSAAFTAVLTVLTVALCRTILVWMKTPADIIDDSYAYIVIIFAGIPVTILYNLTSAIIRSMGDSKTPVIFLVLAALLNIVLDLFCILALHMGVAGAAVATVISQAVSGVCCLVYMRKKYGILRMSREELRFSPRMAGRLIVMGVPMGLQYSVTAIGSVVLQSAVNALGSMAVASVTAAGKISMFFCCPFDALGATMATFAGQNAGAGKPDRIRRGLRAGNLFGIVYAAAAFAFLAAAGGSVALLFVDSSETEILKNVQMMLTANGAFYIALVFVNNVRFLIQGIGYSGLAIFSGASEMVARAVAGFLLVPVFGFSAVCFANPLAWVMADLFLIPACFFLMKRTERELAYKKPGQ</sequence>
<evidence type="ECO:0000256" key="4">
    <source>
        <dbReference type="ARBA" id="ARBA00022692"/>
    </source>
</evidence>
<proteinExistence type="predicted"/>
<dbReference type="Pfam" id="PF01554">
    <property type="entry name" value="MatE"/>
    <property type="match status" value="2"/>
</dbReference>
<keyword evidence="3" id="KW-1003">Cell membrane</keyword>
<evidence type="ECO:0000256" key="5">
    <source>
        <dbReference type="ARBA" id="ARBA00022989"/>
    </source>
</evidence>
<feature type="transmembrane region" description="Helical" evidence="7">
    <location>
        <begin position="233"/>
        <end position="258"/>
    </location>
</feature>
<feature type="transmembrane region" description="Helical" evidence="7">
    <location>
        <begin position="51"/>
        <end position="74"/>
    </location>
</feature>
<feature type="transmembrane region" description="Helical" evidence="7">
    <location>
        <begin position="395"/>
        <end position="414"/>
    </location>
</feature>
<feature type="transmembrane region" description="Helical" evidence="7">
    <location>
        <begin position="192"/>
        <end position="212"/>
    </location>
</feature>
<evidence type="ECO:0000313" key="8">
    <source>
        <dbReference type="EMBL" id="HJB91284.1"/>
    </source>
</evidence>
<dbReference type="InterPro" id="IPR052031">
    <property type="entry name" value="Membrane_Transporter-Flippase"/>
</dbReference>
<comment type="subcellular location">
    <subcellularLocation>
        <location evidence="1">Cell membrane</location>
        <topology evidence="1">Multi-pass membrane protein</topology>
    </subcellularLocation>
</comment>
<dbReference type="EMBL" id="DWXE01000026">
    <property type="protein sequence ID" value="HJB91284.1"/>
    <property type="molecule type" value="Genomic_DNA"/>
</dbReference>
<evidence type="ECO:0000256" key="3">
    <source>
        <dbReference type="ARBA" id="ARBA00022475"/>
    </source>
</evidence>
<feature type="transmembrane region" description="Helical" evidence="7">
    <location>
        <begin position="163"/>
        <end position="186"/>
    </location>
</feature>
<dbReference type="PANTHER" id="PTHR43549">
    <property type="entry name" value="MULTIDRUG RESISTANCE PROTEIN YPNP-RELATED"/>
    <property type="match status" value="1"/>
</dbReference>
<keyword evidence="4 7" id="KW-0812">Transmembrane</keyword>
<dbReference type="NCBIfam" id="TIGR00797">
    <property type="entry name" value="matE"/>
    <property type="match status" value="1"/>
</dbReference>
<keyword evidence="6 7" id="KW-0472">Membrane</keyword>
<reference evidence="8" key="2">
    <citation type="submission" date="2021-04" db="EMBL/GenBank/DDBJ databases">
        <authorList>
            <person name="Gilroy R."/>
        </authorList>
    </citation>
    <scope>NUCLEOTIDE SEQUENCE</scope>
    <source>
        <strain evidence="8">USAMLcec3-2134</strain>
    </source>
</reference>
<dbReference type="GO" id="GO:0042910">
    <property type="term" value="F:xenobiotic transmembrane transporter activity"/>
    <property type="evidence" value="ECO:0007669"/>
    <property type="project" value="InterPro"/>
</dbReference>
<dbReference type="InterPro" id="IPR002528">
    <property type="entry name" value="MATE_fam"/>
</dbReference>
<feature type="transmembrane region" description="Helical" evidence="7">
    <location>
        <begin position="132"/>
        <end position="151"/>
    </location>
</feature>
<feature type="transmembrane region" description="Helical" evidence="7">
    <location>
        <begin position="278"/>
        <end position="297"/>
    </location>
</feature>
<keyword evidence="5 7" id="KW-1133">Transmembrane helix</keyword>
<name>A0A9D2MRC0_9FIRM</name>
<dbReference type="PANTHER" id="PTHR43549:SF3">
    <property type="entry name" value="MULTIDRUG RESISTANCE PROTEIN YPNP-RELATED"/>
    <property type="match status" value="1"/>
</dbReference>
<dbReference type="PIRSF" id="PIRSF006603">
    <property type="entry name" value="DinF"/>
    <property type="match status" value="1"/>
</dbReference>
<dbReference type="GO" id="GO:0005886">
    <property type="term" value="C:plasma membrane"/>
    <property type="evidence" value="ECO:0007669"/>
    <property type="project" value="UniProtKB-SubCell"/>
</dbReference>
<dbReference type="AlphaFoldDB" id="A0A9D2MRC0"/>
<evidence type="ECO:0000256" key="6">
    <source>
        <dbReference type="ARBA" id="ARBA00023136"/>
    </source>
</evidence>
<comment type="caution">
    <text evidence="8">The sequence shown here is derived from an EMBL/GenBank/DDBJ whole genome shotgun (WGS) entry which is preliminary data.</text>
</comment>